<sequence>MRGTIRPGLFWSLVLAAAAAAVYFFQKANTSSALTQQSPTLSSSTERALSENGNPRRSTKGNALPFPPSLPCAAERVAGPPGD</sequence>
<feature type="compositionally biased region" description="Low complexity" evidence="1">
    <location>
        <begin position="30"/>
        <end position="45"/>
    </location>
</feature>
<protein>
    <submittedName>
        <fullName evidence="2">Uncharacterized protein</fullName>
    </submittedName>
</protein>
<proteinExistence type="predicted"/>
<keyword evidence="3" id="KW-1185">Reference proteome</keyword>
<dbReference type="Proteomes" id="UP001190825">
    <property type="component" value="Unassembled WGS sequence"/>
</dbReference>
<dbReference type="EMBL" id="NBUC01000001">
    <property type="protein sequence ID" value="PLU10044.1"/>
    <property type="molecule type" value="Genomic_DNA"/>
</dbReference>
<accession>A0ABX4TT72</accession>
<evidence type="ECO:0000313" key="3">
    <source>
        <dbReference type="Proteomes" id="UP001190825"/>
    </source>
</evidence>
<organism evidence="2 3">
    <name type="scientific">Sinorhizobium medicae</name>
    <dbReference type="NCBI Taxonomy" id="110321"/>
    <lineage>
        <taxon>Bacteria</taxon>
        <taxon>Pseudomonadati</taxon>
        <taxon>Pseudomonadota</taxon>
        <taxon>Alphaproteobacteria</taxon>
        <taxon>Hyphomicrobiales</taxon>
        <taxon>Rhizobiaceae</taxon>
        <taxon>Sinorhizobium/Ensifer group</taxon>
        <taxon>Sinorhizobium</taxon>
    </lineage>
</organism>
<evidence type="ECO:0000256" key="1">
    <source>
        <dbReference type="SAM" id="MobiDB-lite"/>
    </source>
</evidence>
<name>A0ABX4TT72_9HYPH</name>
<comment type="caution">
    <text evidence="2">The sequence shown here is derived from an EMBL/GenBank/DDBJ whole genome shotgun (WGS) entry which is preliminary data.</text>
</comment>
<evidence type="ECO:0000313" key="2">
    <source>
        <dbReference type="EMBL" id="PLU10044.1"/>
    </source>
</evidence>
<feature type="region of interest" description="Disordered" evidence="1">
    <location>
        <begin position="30"/>
        <end position="83"/>
    </location>
</feature>
<reference evidence="2 3" key="1">
    <citation type="journal article" date="2018" name="FEMS Microbiol. Ecol.">
        <title>Co-invading symbiotic mutualists of Medicago polymorpha retain high ancestral diversity and contain diverse accessory genomes.</title>
        <authorList>
            <person name="Porter S.S."/>
            <person name="Faber-Hammond J.J."/>
            <person name="Friesen M.L."/>
        </authorList>
    </citation>
    <scope>NUCLEOTIDE SEQUENCE [LARGE SCALE GENOMIC DNA]</scope>
    <source>
        <strain evidence="2 3">Str16</strain>
    </source>
</reference>
<gene>
    <name evidence="2" type="ORF">BMJ33_00150</name>
</gene>